<feature type="region of interest" description="Disordered" evidence="1">
    <location>
        <begin position="468"/>
        <end position="515"/>
    </location>
</feature>
<protein>
    <submittedName>
        <fullName evidence="2">Uncharacterized protein</fullName>
    </submittedName>
</protein>
<feature type="compositionally biased region" description="Basic residues" evidence="1">
    <location>
        <begin position="477"/>
        <end position="489"/>
    </location>
</feature>
<evidence type="ECO:0000313" key="2">
    <source>
        <dbReference type="EMBL" id="CAI5450856.1"/>
    </source>
</evidence>
<evidence type="ECO:0000313" key="3">
    <source>
        <dbReference type="Proteomes" id="UP001152747"/>
    </source>
</evidence>
<name>A0A9P1IU89_9PELO</name>
<organism evidence="2 3">
    <name type="scientific">Caenorhabditis angaria</name>
    <dbReference type="NCBI Taxonomy" id="860376"/>
    <lineage>
        <taxon>Eukaryota</taxon>
        <taxon>Metazoa</taxon>
        <taxon>Ecdysozoa</taxon>
        <taxon>Nematoda</taxon>
        <taxon>Chromadorea</taxon>
        <taxon>Rhabditida</taxon>
        <taxon>Rhabditina</taxon>
        <taxon>Rhabditomorpha</taxon>
        <taxon>Rhabditoidea</taxon>
        <taxon>Rhabditidae</taxon>
        <taxon>Peloderinae</taxon>
        <taxon>Caenorhabditis</taxon>
    </lineage>
</organism>
<keyword evidence="3" id="KW-1185">Reference proteome</keyword>
<sequence length="515" mass="58482">MSKTVFKIENEAVLFQLFNKNKHNNTLNVICDFCEEIGAPFYDNSNNIWVVPSDITGLNAKKSKCVKIRFHPSIEELSSKNREIHEIACKSSLKYLDCLLEDSLWTRRGDQDNKLFESQLDKFTDILMETDKIVEFQNNTLTVVFLQNENFEELIKIAGCNSVKSHLVTEISNDENGQIAKISFEKDDFKRDLLKLYIDSDYLQTSQTECHFETSPTCLSWILKRQDKTPRDVPQKITQRLECSIFVNNVEMEMPIYSPCSSILNLSSKLSIAIGVQPVSPNPNNIQQSLIKVPNSLTNDVIIGLDKTEASHLTKYVAAITTTPLMVNCDFLANSSSTDQTQLAWSPTDSIDSGVSLSPTHSIDEPFYTPTGRERSISECGMRLRGILKWPATGPYSTGHGRLFNRSYSECIPGDGSISPNYFGGSQPFFEDEEDLFHEDGEDCEVVAAPRKKSVSFSERIEKRLFNSNSSIEAQKRKNQKKNEKKKKREERCASIDDDEMMIPAQRITQRHQTV</sequence>
<dbReference type="EMBL" id="CANHGI010000005">
    <property type="protein sequence ID" value="CAI5450856.1"/>
    <property type="molecule type" value="Genomic_DNA"/>
</dbReference>
<dbReference type="OrthoDB" id="5868397at2759"/>
<gene>
    <name evidence="2" type="ORF">CAMP_LOCUS13493</name>
</gene>
<accession>A0A9P1IU89</accession>
<dbReference type="AlphaFoldDB" id="A0A9P1IU89"/>
<dbReference type="Proteomes" id="UP001152747">
    <property type="component" value="Unassembled WGS sequence"/>
</dbReference>
<comment type="caution">
    <text evidence="2">The sequence shown here is derived from an EMBL/GenBank/DDBJ whole genome shotgun (WGS) entry which is preliminary data.</text>
</comment>
<proteinExistence type="predicted"/>
<evidence type="ECO:0000256" key="1">
    <source>
        <dbReference type="SAM" id="MobiDB-lite"/>
    </source>
</evidence>
<reference evidence="2" key="1">
    <citation type="submission" date="2022-11" db="EMBL/GenBank/DDBJ databases">
        <authorList>
            <person name="Kikuchi T."/>
        </authorList>
    </citation>
    <scope>NUCLEOTIDE SEQUENCE</scope>
    <source>
        <strain evidence="2">PS1010</strain>
    </source>
</reference>